<keyword evidence="3" id="KW-1185">Reference proteome</keyword>
<accession>A0A8C6K631</accession>
<feature type="compositionally biased region" description="Polar residues" evidence="1">
    <location>
        <begin position="429"/>
        <end position="442"/>
    </location>
</feature>
<name>A0A8C6K631_NOTFU</name>
<feature type="compositionally biased region" description="Polar residues" evidence="1">
    <location>
        <begin position="217"/>
        <end position="229"/>
    </location>
</feature>
<proteinExistence type="predicted"/>
<feature type="region of interest" description="Disordered" evidence="1">
    <location>
        <begin position="286"/>
        <end position="365"/>
    </location>
</feature>
<dbReference type="Ensembl" id="ENSNFUT00015000252.1">
    <property type="protein sequence ID" value="ENSNFUP00015000205.1"/>
    <property type="gene ID" value="ENSNFUG00015000188.1"/>
</dbReference>
<feature type="compositionally biased region" description="Basic and acidic residues" evidence="1">
    <location>
        <begin position="252"/>
        <end position="261"/>
    </location>
</feature>
<protein>
    <submittedName>
        <fullName evidence="2">Uncharacterized protein</fullName>
    </submittedName>
</protein>
<feature type="compositionally biased region" description="Basic and acidic residues" evidence="1">
    <location>
        <begin position="568"/>
        <end position="590"/>
    </location>
</feature>
<sequence length="736" mass="83146">MMSHPLYKPIISGAQPLTVGPHSMDAQGGQAPACSTERISQEYSDVGSSSKDGSLRCKIDSEDTSKRFSSAESCFSKNKRILCSQQEDDELFIPESGEGLVSVSSPPRNTAESVAHILMKFGLNKDDLVELESYPEDEITPDNLPLILHRIRIQKQKTAAGISSELHHSSLKNSLDPSDVLAQDDIQKWSGDALPSDKPRPPGQSKKLLQKSVRKVPNSNLDSYTGLSSKRSHALLPGRAPTKQQQLKRKNKDSEPLRSKDSNFYSLNHPDTGHLSTLNINKSSTAHLSHQGLKTSSSEQRKTHKSWKSVEERSQVQQTKKILVKHGEKRQNKPESEMSKHSASSKKASSKGSVGKGPVSKGLPPSSMVNDYAASTPMVFPHTCCLCDKECVYKEDWFSHQNTSFHIESCRLLRKRYPWWDGEIQSLQSTRHSTSLPSTSQPPHRHQNTRPASHSRSRSPHDHHRFESRRDNSKRSSCSDSPWCRRSSGSYSRSESQDGHCGLKDLWHRSRSRSPTASPHRHRGSKDERRGRSRSRSPHGFRDTHRSRSHSWSPWCKRSTSDYPSHPRSQEKRPSFDRREDWCSPRRSVERQVSPTWSDERRTPPRVNHERRLSKEKPVHQRRKSSSTERLTKKMLKTSALQSLTHRSDFETVVKTLTPVLLAEIDKMKSSLFSSSSSHKPGKSTMNPKTRKTERKVGSSAKIKVGSVLHQGCWRLYDDDESHVSTASMSILVVKD</sequence>
<feature type="region of interest" description="Disordered" evidence="1">
    <location>
        <begin position="672"/>
        <end position="701"/>
    </location>
</feature>
<dbReference type="Proteomes" id="UP000694548">
    <property type="component" value="Chromosome sgr04"/>
</dbReference>
<feature type="compositionally biased region" description="Low complexity" evidence="1">
    <location>
        <begin position="485"/>
        <end position="494"/>
    </location>
</feature>
<feature type="region of interest" description="Disordered" evidence="1">
    <location>
        <begin position="429"/>
        <end position="633"/>
    </location>
</feature>
<reference evidence="2" key="3">
    <citation type="submission" date="2025-09" db="UniProtKB">
        <authorList>
            <consortium name="Ensembl"/>
        </authorList>
    </citation>
    <scope>IDENTIFICATION</scope>
</reference>
<feature type="region of interest" description="Disordered" evidence="1">
    <location>
        <begin position="190"/>
        <end position="270"/>
    </location>
</feature>
<reference evidence="2" key="2">
    <citation type="submission" date="2025-08" db="UniProtKB">
        <authorList>
            <consortium name="Ensembl"/>
        </authorList>
    </citation>
    <scope>IDENTIFICATION</scope>
</reference>
<evidence type="ECO:0000313" key="3">
    <source>
        <dbReference type="Proteomes" id="UP000694548"/>
    </source>
</evidence>
<evidence type="ECO:0000256" key="1">
    <source>
        <dbReference type="SAM" id="MobiDB-lite"/>
    </source>
</evidence>
<dbReference type="GeneTree" id="ENSGT01140000282746"/>
<reference evidence="2" key="1">
    <citation type="submission" date="2014-08" db="EMBL/GenBank/DDBJ databases">
        <authorList>
            <person name="Senf B."/>
            <person name="Petzold A."/>
            <person name="Downie B.R."/>
            <person name="Koch P."/>
            <person name="Platzer M."/>
        </authorList>
    </citation>
    <scope>NUCLEOTIDE SEQUENCE [LARGE SCALE GENOMIC DNA]</scope>
    <source>
        <strain evidence="2">GRZ</strain>
    </source>
</reference>
<evidence type="ECO:0000313" key="2">
    <source>
        <dbReference type="Ensembl" id="ENSNFUP00015000205.1"/>
    </source>
</evidence>
<feature type="compositionally biased region" description="Low complexity" evidence="1">
    <location>
        <begin position="341"/>
        <end position="362"/>
    </location>
</feature>
<dbReference type="AlphaFoldDB" id="A0A8C6K631"/>
<feature type="compositionally biased region" description="Basic and acidic residues" evidence="1">
    <location>
        <begin position="598"/>
        <end position="619"/>
    </location>
</feature>
<feature type="compositionally biased region" description="Polar residues" evidence="1">
    <location>
        <begin position="286"/>
        <end position="298"/>
    </location>
</feature>
<feature type="compositionally biased region" description="Basic residues" evidence="1">
    <location>
        <begin position="443"/>
        <end position="463"/>
    </location>
</feature>
<feature type="compositionally biased region" description="Basic and acidic residues" evidence="1">
    <location>
        <begin position="464"/>
        <end position="474"/>
    </location>
</feature>
<organism evidence="2 3">
    <name type="scientific">Nothobranchius furzeri</name>
    <name type="common">Turquoise killifish</name>
    <dbReference type="NCBI Taxonomy" id="105023"/>
    <lineage>
        <taxon>Eukaryota</taxon>
        <taxon>Metazoa</taxon>
        <taxon>Chordata</taxon>
        <taxon>Craniata</taxon>
        <taxon>Vertebrata</taxon>
        <taxon>Euteleostomi</taxon>
        <taxon>Actinopterygii</taxon>
        <taxon>Neopterygii</taxon>
        <taxon>Teleostei</taxon>
        <taxon>Neoteleostei</taxon>
        <taxon>Acanthomorphata</taxon>
        <taxon>Ovalentaria</taxon>
        <taxon>Atherinomorphae</taxon>
        <taxon>Cyprinodontiformes</taxon>
        <taxon>Nothobranchiidae</taxon>
        <taxon>Nothobranchius</taxon>
    </lineage>
</organism>
<feature type="compositionally biased region" description="Basic and acidic residues" evidence="1">
    <location>
        <begin position="325"/>
        <end position="340"/>
    </location>
</feature>
<feature type="compositionally biased region" description="Basic and acidic residues" evidence="1">
    <location>
        <begin position="495"/>
        <end position="508"/>
    </location>
</feature>